<dbReference type="GO" id="GO:0005524">
    <property type="term" value="F:ATP binding"/>
    <property type="evidence" value="ECO:0007669"/>
    <property type="project" value="InterPro"/>
</dbReference>
<dbReference type="PROSITE" id="PS50172">
    <property type="entry name" value="BRCT"/>
    <property type="match status" value="2"/>
</dbReference>
<dbReference type="AlphaFoldDB" id="A0A484NK67"/>
<evidence type="ECO:0000256" key="2">
    <source>
        <dbReference type="SAM" id="MobiDB-lite"/>
    </source>
</evidence>
<name>A0A484NK67_9ASTE</name>
<dbReference type="SUPFAM" id="SSF52113">
    <property type="entry name" value="BRCT domain"/>
    <property type="match status" value="2"/>
</dbReference>
<feature type="region of interest" description="Disordered" evidence="2">
    <location>
        <begin position="263"/>
        <end position="305"/>
    </location>
</feature>
<evidence type="ECO:0000256" key="1">
    <source>
        <dbReference type="ARBA" id="ARBA00023172"/>
    </source>
</evidence>
<evidence type="ECO:0000313" key="5">
    <source>
        <dbReference type="Proteomes" id="UP000595140"/>
    </source>
</evidence>
<dbReference type="Pfam" id="PF12738">
    <property type="entry name" value="PTCB-BRCT"/>
    <property type="match status" value="1"/>
</dbReference>
<feature type="domain" description="BRCT" evidence="3">
    <location>
        <begin position="163"/>
        <end position="233"/>
    </location>
</feature>
<dbReference type="PANTHER" id="PTHR45997:SF1">
    <property type="entry name" value="DNA LIGASE 4"/>
    <property type="match status" value="1"/>
</dbReference>
<feature type="region of interest" description="Disordered" evidence="2">
    <location>
        <begin position="449"/>
        <end position="479"/>
    </location>
</feature>
<feature type="region of interest" description="Disordered" evidence="2">
    <location>
        <begin position="536"/>
        <end position="560"/>
    </location>
</feature>
<protein>
    <recommendedName>
        <fullName evidence="3">BRCT domain-containing protein</fullName>
    </recommendedName>
</protein>
<dbReference type="GO" id="GO:0006303">
    <property type="term" value="P:double-strand break repair via nonhomologous end joining"/>
    <property type="evidence" value="ECO:0007669"/>
    <property type="project" value="TreeGrafter"/>
</dbReference>
<dbReference type="GO" id="GO:0006310">
    <property type="term" value="P:DNA recombination"/>
    <property type="evidence" value="ECO:0007669"/>
    <property type="project" value="UniProtKB-KW"/>
</dbReference>
<gene>
    <name evidence="4" type="ORF">CCAM_LOCUS42663</name>
</gene>
<dbReference type="GO" id="GO:0003910">
    <property type="term" value="F:DNA ligase (ATP) activity"/>
    <property type="evidence" value="ECO:0007669"/>
    <property type="project" value="InterPro"/>
</dbReference>
<evidence type="ECO:0000313" key="4">
    <source>
        <dbReference type="EMBL" id="VFR00888.1"/>
    </source>
</evidence>
<feature type="region of interest" description="Disordered" evidence="2">
    <location>
        <begin position="572"/>
        <end position="623"/>
    </location>
</feature>
<proteinExistence type="predicted"/>
<evidence type="ECO:0000259" key="3">
    <source>
        <dbReference type="PROSITE" id="PS50172"/>
    </source>
</evidence>
<keyword evidence="1" id="KW-0233">DNA recombination</keyword>
<sequence length="635" mass="72704">MIVEHGGTFSMNLNNSVTHCIAAESRGIKFQAAKLHGDVIHCSWFFDCCSQKRLLPLLPKCFIFLSDSTKKKLQEEVDEFSDSYYICLKMDDFKQLINSVSYSEESKVIELYKKKYCPEDKWCRFHDCCIHFFLHTHSLNGSQQKFFLELAMRRLKLEVTMWGGKLSDNILQATHLVIISLPELCLNFDMLLKSFSAADRHLLCSNKLHIVSSQWLEDCCERNQKLPEDSYSLKPMNFEAYVMKERKDESTLDDNTVKHVVPAPAFEDEPEEKIASLNESTTSMPPKRDAKRKQRPRGRTASTRLEATVKQPRRAKFGSKPARIDMNETSESDDSSVGISQKYEFGGSDKEENCDFDMHIDDSRKPMIDRNETKTRHKITVKQSSRAKVGSKPAKIKDDETNESDDALVGISQKHEFGRGDKEETCDFDMNYEESRKPKIVVNETTRQKLTVKQPRRAKVGSKSAKINDNETNESDDASVGISQKHEFGMIEKEENREFDTHNDEIIHKSRPEIPLSCGINDSKMLTQGKEIKESLDFSRDGEEKNVSRTLDHNTHHDPFRSILQPNMLSCHEKEPSSSTAPLECENQVPGLDTNPNNSMNVDTHENPQIDLTPNPSKKKKVSFRSLAAELLKDW</sequence>
<dbReference type="Proteomes" id="UP000595140">
    <property type="component" value="Unassembled WGS sequence"/>
</dbReference>
<dbReference type="GO" id="GO:0032807">
    <property type="term" value="C:DNA ligase IV complex"/>
    <property type="evidence" value="ECO:0007669"/>
    <property type="project" value="TreeGrafter"/>
</dbReference>
<dbReference type="OrthoDB" id="151490at2759"/>
<feature type="domain" description="BRCT" evidence="3">
    <location>
        <begin position="1"/>
        <end position="62"/>
    </location>
</feature>
<accession>A0A484NK67</accession>
<dbReference type="PANTHER" id="PTHR45997">
    <property type="entry name" value="DNA LIGASE 4"/>
    <property type="match status" value="1"/>
</dbReference>
<dbReference type="InterPro" id="IPR036420">
    <property type="entry name" value="BRCT_dom_sf"/>
</dbReference>
<organism evidence="4 5">
    <name type="scientific">Cuscuta campestris</name>
    <dbReference type="NCBI Taxonomy" id="132261"/>
    <lineage>
        <taxon>Eukaryota</taxon>
        <taxon>Viridiplantae</taxon>
        <taxon>Streptophyta</taxon>
        <taxon>Embryophyta</taxon>
        <taxon>Tracheophyta</taxon>
        <taxon>Spermatophyta</taxon>
        <taxon>Magnoliopsida</taxon>
        <taxon>eudicotyledons</taxon>
        <taxon>Gunneridae</taxon>
        <taxon>Pentapetalae</taxon>
        <taxon>asterids</taxon>
        <taxon>lamiids</taxon>
        <taxon>Solanales</taxon>
        <taxon>Convolvulaceae</taxon>
        <taxon>Cuscuteae</taxon>
        <taxon>Cuscuta</taxon>
        <taxon>Cuscuta subgen. Grammica</taxon>
        <taxon>Cuscuta sect. Cleistogrammica</taxon>
    </lineage>
</organism>
<dbReference type="GO" id="GO:0006297">
    <property type="term" value="P:nucleotide-excision repair, DNA gap filling"/>
    <property type="evidence" value="ECO:0007669"/>
    <property type="project" value="TreeGrafter"/>
</dbReference>
<dbReference type="InterPro" id="IPR001357">
    <property type="entry name" value="BRCT_dom"/>
</dbReference>
<keyword evidence="5" id="KW-1185">Reference proteome</keyword>
<feature type="compositionally biased region" description="Basic residues" evidence="2">
    <location>
        <begin position="289"/>
        <end position="298"/>
    </location>
</feature>
<dbReference type="GO" id="GO:0003677">
    <property type="term" value="F:DNA binding"/>
    <property type="evidence" value="ECO:0007669"/>
    <property type="project" value="InterPro"/>
</dbReference>
<feature type="compositionally biased region" description="Basic and acidic residues" evidence="2">
    <location>
        <begin position="359"/>
        <end position="374"/>
    </location>
</feature>
<dbReference type="InterPro" id="IPR029710">
    <property type="entry name" value="LIG4"/>
</dbReference>
<dbReference type="Gene3D" id="3.40.50.10190">
    <property type="entry name" value="BRCT domain"/>
    <property type="match status" value="2"/>
</dbReference>
<dbReference type="EMBL" id="OOIL02006718">
    <property type="protein sequence ID" value="VFR00888.1"/>
    <property type="molecule type" value="Genomic_DNA"/>
</dbReference>
<reference evidence="4 5" key="1">
    <citation type="submission" date="2018-04" db="EMBL/GenBank/DDBJ databases">
        <authorList>
            <person name="Vogel A."/>
        </authorList>
    </citation>
    <scope>NUCLEOTIDE SEQUENCE [LARGE SCALE GENOMIC DNA]</scope>
</reference>
<feature type="region of interest" description="Disordered" evidence="2">
    <location>
        <begin position="359"/>
        <end position="407"/>
    </location>
</feature>